<name>A0A9D4S0L0_DREPO</name>
<accession>A0A9D4S0L0</accession>
<dbReference type="Proteomes" id="UP000828390">
    <property type="component" value="Unassembled WGS sequence"/>
</dbReference>
<reference evidence="1" key="1">
    <citation type="journal article" date="2019" name="bioRxiv">
        <title>The Genome of the Zebra Mussel, Dreissena polymorpha: A Resource for Invasive Species Research.</title>
        <authorList>
            <person name="McCartney M.A."/>
            <person name="Auch B."/>
            <person name="Kono T."/>
            <person name="Mallez S."/>
            <person name="Zhang Y."/>
            <person name="Obille A."/>
            <person name="Becker A."/>
            <person name="Abrahante J.E."/>
            <person name="Garbe J."/>
            <person name="Badalamenti J.P."/>
            <person name="Herman A."/>
            <person name="Mangelson H."/>
            <person name="Liachko I."/>
            <person name="Sullivan S."/>
            <person name="Sone E.D."/>
            <person name="Koren S."/>
            <person name="Silverstein K.A.T."/>
            <person name="Beckman K.B."/>
            <person name="Gohl D.M."/>
        </authorList>
    </citation>
    <scope>NUCLEOTIDE SEQUENCE</scope>
    <source>
        <strain evidence="1">Duluth1</strain>
        <tissue evidence="1">Whole animal</tissue>
    </source>
</reference>
<proteinExistence type="predicted"/>
<sequence length="146" mass="16785">MKFLIEQECTLNNCIRVHTFNTGLNHDRQTVEFGQTDGFGQACIQTYRKINERVGLDIQSDRQRNGFGKTKSQIDGRASKKDGCFWQTYSQIDGRTGLGRHKSDRQTDRLGKLSQIDGRTDFGRYTVRLTDRSGQIYSHIDARISF</sequence>
<comment type="caution">
    <text evidence="1">The sequence shown here is derived from an EMBL/GenBank/DDBJ whole genome shotgun (WGS) entry which is preliminary data.</text>
</comment>
<gene>
    <name evidence="1" type="ORF">DPMN_010036</name>
</gene>
<evidence type="ECO:0000313" key="1">
    <source>
        <dbReference type="EMBL" id="KAH3886035.1"/>
    </source>
</evidence>
<protein>
    <submittedName>
        <fullName evidence="1">Uncharacterized protein</fullName>
    </submittedName>
</protein>
<dbReference type="EMBL" id="JAIWYP010000001">
    <property type="protein sequence ID" value="KAH3886035.1"/>
    <property type="molecule type" value="Genomic_DNA"/>
</dbReference>
<dbReference type="AlphaFoldDB" id="A0A9D4S0L0"/>
<organism evidence="1 2">
    <name type="scientific">Dreissena polymorpha</name>
    <name type="common">Zebra mussel</name>
    <name type="synonym">Mytilus polymorpha</name>
    <dbReference type="NCBI Taxonomy" id="45954"/>
    <lineage>
        <taxon>Eukaryota</taxon>
        <taxon>Metazoa</taxon>
        <taxon>Spiralia</taxon>
        <taxon>Lophotrochozoa</taxon>
        <taxon>Mollusca</taxon>
        <taxon>Bivalvia</taxon>
        <taxon>Autobranchia</taxon>
        <taxon>Heteroconchia</taxon>
        <taxon>Euheterodonta</taxon>
        <taxon>Imparidentia</taxon>
        <taxon>Neoheterodontei</taxon>
        <taxon>Myida</taxon>
        <taxon>Dreissenoidea</taxon>
        <taxon>Dreissenidae</taxon>
        <taxon>Dreissena</taxon>
    </lineage>
</organism>
<evidence type="ECO:0000313" key="2">
    <source>
        <dbReference type="Proteomes" id="UP000828390"/>
    </source>
</evidence>
<keyword evidence="2" id="KW-1185">Reference proteome</keyword>
<reference evidence="1" key="2">
    <citation type="submission" date="2020-11" db="EMBL/GenBank/DDBJ databases">
        <authorList>
            <person name="McCartney M.A."/>
            <person name="Auch B."/>
            <person name="Kono T."/>
            <person name="Mallez S."/>
            <person name="Becker A."/>
            <person name="Gohl D.M."/>
            <person name="Silverstein K.A.T."/>
            <person name="Koren S."/>
            <person name="Bechman K.B."/>
            <person name="Herman A."/>
            <person name="Abrahante J.E."/>
            <person name="Garbe J."/>
        </authorList>
    </citation>
    <scope>NUCLEOTIDE SEQUENCE</scope>
    <source>
        <strain evidence="1">Duluth1</strain>
        <tissue evidence="1">Whole animal</tissue>
    </source>
</reference>